<dbReference type="SUPFAM" id="SSF143100">
    <property type="entry name" value="TTHA1013/TTHA0281-like"/>
    <property type="match status" value="1"/>
</dbReference>
<dbReference type="EMBL" id="JACRJB010000062">
    <property type="protein sequence ID" value="MBI5132084.1"/>
    <property type="molecule type" value="Genomic_DNA"/>
</dbReference>
<name>A0A933S1L6_RHOPL</name>
<gene>
    <name evidence="1" type="ORF">HZA66_21790</name>
</gene>
<reference evidence="1" key="1">
    <citation type="submission" date="2020-07" db="EMBL/GenBank/DDBJ databases">
        <title>Huge and variable diversity of episymbiotic CPR bacteria and DPANN archaea in groundwater ecosystems.</title>
        <authorList>
            <person name="He C.Y."/>
            <person name="Keren R."/>
            <person name="Whittaker M."/>
            <person name="Farag I.F."/>
            <person name="Doudna J."/>
            <person name="Cate J.H.D."/>
            <person name="Banfield J.F."/>
        </authorList>
    </citation>
    <scope>NUCLEOTIDE SEQUENCE</scope>
    <source>
        <strain evidence="1">NC_groundwater_1818_Pr3_B-0.1um_66_35</strain>
    </source>
</reference>
<dbReference type="AlphaFoldDB" id="A0A933S1L6"/>
<dbReference type="InterPro" id="IPR008651">
    <property type="entry name" value="Uncharacterised_HicB"/>
</dbReference>
<sequence length="110" mass="12146">MTTMSYKGYQAVVEYDEDAEIFHGEVADLRDVITFQGKSVAELKKALAGSIEDYLAFCKARGEEPEKPFSGQFVVRTDPALHKDASTAARRAGVSLNKFVTSALEKAIRR</sequence>
<dbReference type="Proteomes" id="UP000782519">
    <property type="component" value="Unassembled WGS sequence"/>
</dbReference>
<evidence type="ECO:0000313" key="2">
    <source>
        <dbReference type="Proteomes" id="UP000782519"/>
    </source>
</evidence>
<accession>A0A933S1L6</accession>
<dbReference type="InterPro" id="IPR010985">
    <property type="entry name" value="Ribbon_hlx_hlx"/>
</dbReference>
<organism evidence="1 2">
    <name type="scientific">Rhodopseudomonas palustris</name>
    <dbReference type="NCBI Taxonomy" id="1076"/>
    <lineage>
        <taxon>Bacteria</taxon>
        <taxon>Pseudomonadati</taxon>
        <taxon>Pseudomonadota</taxon>
        <taxon>Alphaproteobacteria</taxon>
        <taxon>Hyphomicrobiales</taxon>
        <taxon>Nitrobacteraceae</taxon>
        <taxon>Rhodopseudomonas</taxon>
    </lineage>
</organism>
<dbReference type="InterPro" id="IPR035069">
    <property type="entry name" value="TTHA1013/TTHA0281-like"/>
</dbReference>
<comment type="caution">
    <text evidence="1">The sequence shown here is derived from an EMBL/GenBank/DDBJ whole genome shotgun (WGS) entry which is preliminary data.</text>
</comment>
<protein>
    <submittedName>
        <fullName evidence="1">Type II toxin-antitoxin system HicB family antitoxin</fullName>
    </submittedName>
</protein>
<evidence type="ECO:0000313" key="1">
    <source>
        <dbReference type="EMBL" id="MBI5132084.1"/>
    </source>
</evidence>
<proteinExistence type="predicted"/>
<dbReference type="SUPFAM" id="SSF47598">
    <property type="entry name" value="Ribbon-helix-helix"/>
    <property type="match status" value="1"/>
</dbReference>
<dbReference type="Gene3D" id="3.30.160.250">
    <property type="match status" value="1"/>
</dbReference>
<dbReference type="GO" id="GO:0006355">
    <property type="term" value="P:regulation of DNA-templated transcription"/>
    <property type="evidence" value="ECO:0007669"/>
    <property type="project" value="InterPro"/>
</dbReference>
<dbReference type="Pfam" id="PF05534">
    <property type="entry name" value="HicB"/>
    <property type="match status" value="1"/>
</dbReference>